<dbReference type="EMBL" id="BPVZ01000003">
    <property type="protein sequence ID" value="GKU89076.1"/>
    <property type="molecule type" value="Genomic_DNA"/>
</dbReference>
<sequence>MVQTESSSSLVGLPLMDIALSAVPCLASLSLPSSSTSLSLASKSGSSLLSLPLVSNANVVSSVSIVLTIAPNGLDHSISTSKKSPHANYAPMTSPDVMLTKQGHETMPTTKPLGPTSSSSLSLSPNTQSPIAPKSSRTTISVMTAIFDVISALATLFSIKDLGLLRYFLGVEASYSTTGYITYLGANPTWRSCKQQAIARSFTKAEYCALAAASYESTSVWYLLSELGVTFFDPPTLFCDNIGATYLSSNLVMHSAMKHIAIDIHFVRDLVEEKVLHVSHISSCDQLADGLTKPFPSSHFLLLHTKIGVSNGSSTLQGRKEVNM</sequence>
<keyword evidence="3" id="KW-1185">Reference proteome</keyword>
<dbReference type="AlphaFoldDB" id="A0AAV5HUF0"/>
<dbReference type="PANTHER" id="PTHR11439">
    <property type="entry name" value="GAG-POL-RELATED RETROTRANSPOSON"/>
    <property type="match status" value="1"/>
</dbReference>
<comment type="caution">
    <text evidence="2">The sequence shown here is derived from an EMBL/GenBank/DDBJ whole genome shotgun (WGS) entry which is preliminary data.</text>
</comment>
<dbReference type="Proteomes" id="UP001054252">
    <property type="component" value="Unassembled WGS sequence"/>
</dbReference>
<dbReference type="PANTHER" id="PTHR11439:SF450">
    <property type="entry name" value="REVERSE TRANSCRIPTASE TY1_COPIA-TYPE DOMAIN-CONTAINING PROTEIN"/>
    <property type="match status" value="1"/>
</dbReference>
<protein>
    <recommendedName>
        <fullName evidence="4">Retrovirus-related Pol polyprotein from transposon RE1</fullName>
    </recommendedName>
</protein>
<reference evidence="2 3" key="1">
    <citation type="journal article" date="2021" name="Commun. Biol.">
        <title>The genome of Shorea leprosula (Dipterocarpaceae) highlights the ecological relevance of drought in aseasonal tropical rainforests.</title>
        <authorList>
            <person name="Ng K.K.S."/>
            <person name="Kobayashi M.J."/>
            <person name="Fawcett J.A."/>
            <person name="Hatakeyama M."/>
            <person name="Paape T."/>
            <person name="Ng C.H."/>
            <person name="Ang C.C."/>
            <person name="Tnah L.H."/>
            <person name="Lee C.T."/>
            <person name="Nishiyama T."/>
            <person name="Sese J."/>
            <person name="O'Brien M.J."/>
            <person name="Copetti D."/>
            <person name="Mohd Noor M.I."/>
            <person name="Ong R.C."/>
            <person name="Putra M."/>
            <person name="Sireger I.Z."/>
            <person name="Indrioko S."/>
            <person name="Kosugi Y."/>
            <person name="Izuno A."/>
            <person name="Isagi Y."/>
            <person name="Lee S.L."/>
            <person name="Shimizu K.K."/>
        </authorList>
    </citation>
    <scope>NUCLEOTIDE SEQUENCE [LARGE SCALE GENOMIC DNA]</scope>
    <source>
        <strain evidence="2">214</strain>
    </source>
</reference>
<dbReference type="CDD" id="cd09272">
    <property type="entry name" value="RNase_HI_RT_Ty1"/>
    <property type="match status" value="1"/>
</dbReference>
<evidence type="ECO:0000313" key="2">
    <source>
        <dbReference type="EMBL" id="GKU89076.1"/>
    </source>
</evidence>
<name>A0AAV5HUF0_9ROSI</name>
<proteinExistence type="predicted"/>
<accession>A0AAV5HUF0</accession>
<evidence type="ECO:0000256" key="1">
    <source>
        <dbReference type="SAM" id="MobiDB-lite"/>
    </source>
</evidence>
<evidence type="ECO:0008006" key="4">
    <source>
        <dbReference type="Google" id="ProtNLM"/>
    </source>
</evidence>
<feature type="region of interest" description="Disordered" evidence="1">
    <location>
        <begin position="104"/>
        <end position="134"/>
    </location>
</feature>
<organism evidence="2 3">
    <name type="scientific">Rubroshorea leprosula</name>
    <dbReference type="NCBI Taxonomy" id="152421"/>
    <lineage>
        <taxon>Eukaryota</taxon>
        <taxon>Viridiplantae</taxon>
        <taxon>Streptophyta</taxon>
        <taxon>Embryophyta</taxon>
        <taxon>Tracheophyta</taxon>
        <taxon>Spermatophyta</taxon>
        <taxon>Magnoliopsida</taxon>
        <taxon>eudicotyledons</taxon>
        <taxon>Gunneridae</taxon>
        <taxon>Pentapetalae</taxon>
        <taxon>rosids</taxon>
        <taxon>malvids</taxon>
        <taxon>Malvales</taxon>
        <taxon>Dipterocarpaceae</taxon>
        <taxon>Rubroshorea</taxon>
    </lineage>
</organism>
<gene>
    <name evidence="2" type="ORF">SLEP1_g3266</name>
</gene>
<evidence type="ECO:0000313" key="3">
    <source>
        <dbReference type="Proteomes" id="UP001054252"/>
    </source>
</evidence>
<feature type="compositionally biased region" description="Low complexity" evidence="1">
    <location>
        <begin position="108"/>
        <end position="130"/>
    </location>
</feature>